<proteinExistence type="inferred from homology"/>
<dbReference type="InterPro" id="IPR013126">
    <property type="entry name" value="Hsp_70_fam"/>
</dbReference>
<protein>
    <recommendedName>
        <fullName evidence="6">Heat shock protein 70</fullName>
    </recommendedName>
</protein>
<evidence type="ECO:0000313" key="5">
    <source>
        <dbReference type="Proteomes" id="UP000663882"/>
    </source>
</evidence>
<dbReference type="NCBIfam" id="NF001413">
    <property type="entry name" value="PRK00290.1"/>
    <property type="match status" value="1"/>
</dbReference>
<dbReference type="FunFam" id="3.30.420.40:FF:000026">
    <property type="entry name" value="Heat shock protein 70"/>
    <property type="match status" value="1"/>
</dbReference>
<dbReference type="FunFam" id="2.60.34.10:FF:000002">
    <property type="entry name" value="Heat shock 70 kDa"/>
    <property type="match status" value="1"/>
</dbReference>
<dbReference type="PROSITE" id="PS00329">
    <property type="entry name" value="HSP70_2"/>
    <property type="match status" value="1"/>
</dbReference>
<evidence type="ECO:0000256" key="1">
    <source>
        <dbReference type="ARBA" id="ARBA00007381"/>
    </source>
</evidence>
<dbReference type="Gene3D" id="3.30.30.30">
    <property type="match status" value="1"/>
</dbReference>
<evidence type="ECO:0008006" key="6">
    <source>
        <dbReference type="Google" id="ProtNLM"/>
    </source>
</evidence>
<comment type="similarity">
    <text evidence="1">Belongs to the heat shock protein 70 family.</text>
</comment>
<dbReference type="Pfam" id="PF00012">
    <property type="entry name" value="HSP70"/>
    <property type="match status" value="1"/>
</dbReference>
<dbReference type="PROSITE" id="PS00297">
    <property type="entry name" value="HSP70_1"/>
    <property type="match status" value="1"/>
</dbReference>
<dbReference type="EMBL" id="CAJNOO010003121">
    <property type="protein sequence ID" value="CAF1319276.1"/>
    <property type="molecule type" value="Genomic_DNA"/>
</dbReference>
<dbReference type="GO" id="GO:0140662">
    <property type="term" value="F:ATP-dependent protein folding chaperone"/>
    <property type="evidence" value="ECO:0007669"/>
    <property type="project" value="InterPro"/>
</dbReference>
<dbReference type="InterPro" id="IPR043129">
    <property type="entry name" value="ATPase_NBD"/>
</dbReference>
<keyword evidence="3" id="KW-0067">ATP-binding</keyword>
<dbReference type="InterPro" id="IPR029047">
    <property type="entry name" value="HSP70_peptide-bd_sf"/>
</dbReference>
<organism evidence="4 5">
    <name type="scientific">Rotaria sordida</name>
    <dbReference type="NCBI Taxonomy" id="392033"/>
    <lineage>
        <taxon>Eukaryota</taxon>
        <taxon>Metazoa</taxon>
        <taxon>Spiralia</taxon>
        <taxon>Gnathifera</taxon>
        <taxon>Rotifera</taxon>
        <taxon>Eurotatoria</taxon>
        <taxon>Bdelloidea</taxon>
        <taxon>Philodinida</taxon>
        <taxon>Philodinidae</taxon>
        <taxon>Rotaria</taxon>
    </lineage>
</organism>
<dbReference type="Gene3D" id="3.90.176.10">
    <property type="entry name" value="Toxin ADP-ribosyltransferase, Chain A, domain 1"/>
    <property type="match status" value="1"/>
</dbReference>
<gene>
    <name evidence="4" type="ORF">RFH988_LOCUS30668</name>
</gene>
<dbReference type="FunFam" id="3.90.640.10:FF:000002">
    <property type="entry name" value="Heat shock 70 kDa"/>
    <property type="match status" value="1"/>
</dbReference>
<dbReference type="PANTHER" id="PTHR19375">
    <property type="entry name" value="HEAT SHOCK PROTEIN 70KDA"/>
    <property type="match status" value="1"/>
</dbReference>
<comment type="caution">
    <text evidence="4">The sequence shown here is derived from an EMBL/GenBank/DDBJ whole genome shotgun (WGS) entry which is preliminary data.</text>
</comment>
<dbReference type="SUPFAM" id="SSF100934">
    <property type="entry name" value="Heat shock protein 70kD (HSP70), C-terminal subdomain"/>
    <property type="match status" value="1"/>
</dbReference>
<dbReference type="PRINTS" id="PR00301">
    <property type="entry name" value="HEATSHOCK70"/>
</dbReference>
<dbReference type="Gene3D" id="3.90.640.10">
    <property type="entry name" value="Actin, Chain A, domain 4"/>
    <property type="match status" value="1"/>
</dbReference>
<evidence type="ECO:0000313" key="4">
    <source>
        <dbReference type="EMBL" id="CAF1319276.1"/>
    </source>
</evidence>
<dbReference type="GO" id="GO:0005524">
    <property type="term" value="F:ATP binding"/>
    <property type="evidence" value="ECO:0007669"/>
    <property type="project" value="UniProtKB-KW"/>
</dbReference>
<dbReference type="Gene3D" id="3.30.420.40">
    <property type="match status" value="2"/>
</dbReference>
<name>A0A815F6C3_9BILA</name>
<dbReference type="SUPFAM" id="SSF100920">
    <property type="entry name" value="Heat shock protein 70kD (HSP70), peptide-binding domain"/>
    <property type="match status" value="1"/>
</dbReference>
<dbReference type="InterPro" id="IPR029048">
    <property type="entry name" value="HSP70_C_sf"/>
</dbReference>
<evidence type="ECO:0000256" key="3">
    <source>
        <dbReference type="ARBA" id="ARBA00022840"/>
    </source>
</evidence>
<dbReference type="FunFam" id="3.30.420.40:FF:000172">
    <property type="entry name" value="Heat shock 70 kDa protein"/>
    <property type="match status" value="1"/>
</dbReference>
<dbReference type="Proteomes" id="UP000663882">
    <property type="component" value="Unassembled WGS sequence"/>
</dbReference>
<evidence type="ECO:0000256" key="2">
    <source>
        <dbReference type="ARBA" id="ARBA00022741"/>
    </source>
</evidence>
<dbReference type="InterPro" id="IPR018181">
    <property type="entry name" value="Heat_shock_70_CS"/>
</dbReference>
<keyword evidence="2" id="KW-0547">Nucleotide-binding</keyword>
<accession>A0A815F6C3</accession>
<dbReference type="PROSITE" id="PS01036">
    <property type="entry name" value="HSP70_3"/>
    <property type="match status" value="1"/>
</dbReference>
<dbReference type="SUPFAM" id="SSF53067">
    <property type="entry name" value="Actin-like ATPase domain"/>
    <property type="match status" value="2"/>
</dbReference>
<sequence>MANRTAIGVDLGTTYSCVAVFQNGKVEIIANEHGNRRTPSYIAFNKSGRLIGDEAKSQVALNPNNTIFNVKRLVGRKFDDPTVQNDMKHWPFKVTSDGDKLKFQVEYKNETKLLTPIEILSMILTKMKNIAEANLGEKVSEAVITVPAYFNYSQRQAIKDAGVIAGLNVLRILSESTAAALAYGIDKQISAERNILIFDLGGGTFNVSILIIEAGVYNVKSTVGDLHLGGEDFDNRMVAYFVQEFKCKYNKDLSQNKRALGRLRTACESAKHILSLLPQAPIEIDSIHEGIDFHSTITRACFEELNEDLFRSTLEFVEKALCDARMDKASIHEIVLVGGSTRIPKVQKLLQDFFNGKELNKSINRDEAVAYGAAVLAAILTDDKSEEVKDALLVDVSPVSLGVETGDGFMTALIKRNTTIPIKLTQTFTTYLDNQSCASVIVFEGESSRVRDNHLLSNFQLYGISPAPSGVPNIAVTFEIDVNGILNVSAVELSTGHENKITIINDNGNLSKDEIQRMIADAEQYKKEDEIQRDRLEAMNSLESYCFNIRAKINDEKLADKFHIYDTKKMIDTIEDTLIWLETNQFAEKEEFLQKLRELEATYSLVTMKIHTAEDSAVKVPEKFSNDSTEDRSFPSITLESNRGDELSNLNSRLLDIRNEHQRMLLPIKGYEDKPLLSLDDAVKHLQEIIPNIRRNASIAKERSATVAGRLTQDESAAIQLYTMKWKPNDQSLSIHINAALREENRDQIIPYSCYLKLVVTALRKLPSVKRTVWCGIKADLSAQYLIGKEFVWWGFSSCTESLQLLEYDKFLGKTGNIVMILVILSCHMQATN</sequence>
<reference evidence="4" key="1">
    <citation type="submission" date="2021-02" db="EMBL/GenBank/DDBJ databases">
        <authorList>
            <person name="Nowell W R."/>
        </authorList>
    </citation>
    <scope>NUCLEOTIDE SEQUENCE</scope>
</reference>
<dbReference type="AlphaFoldDB" id="A0A815F6C3"/>
<dbReference type="OrthoDB" id="10110788at2759"/>
<dbReference type="Gene3D" id="2.60.34.10">
    <property type="entry name" value="Substrate Binding Domain Of DNAk, Chain A, domain 1"/>
    <property type="match status" value="1"/>
</dbReference>
<dbReference type="FunFam" id="3.30.30.30:FF:000001">
    <property type="entry name" value="heat shock 70 kDa protein-like"/>
    <property type="match status" value="1"/>
</dbReference>
<dbReference type="Gene3D" id="1.20.1270.10">
    <property type="match status" value="1"/>
</dbReference>